<keyword evidence="16" id="KW-0735">Signal-anchor</keyword>
<sequence>MNYGKKHAQEKQTKIKSKKTKKKKKFVVVFGKTLLICILAVLAVGAVTGYKVVSDIIAEAPDIEDIDASPTGYLSTVYDSENNEIATLVASGSNRVYVTIDEIPEDMQHAFVAIEDERFYEHNGVDLRGIARALFKGIKSGFTKTEGASTITQQLLKNNVFTDWTSESTMKEKITRKIQEQYLAIQLEKEYSKEWILENYLNTINLGQNCLGVQAASERYFGKDVSELTLSEAAVIAGITKNPVKYNPISNPDENAQRRELVLGNMLEQGYIDQSEYDEAMADDVYERIQVVNAQVEESEDEDVYSYFVDELTEQVIEDLQEKLGYSETQAYKALYNGGLSIYSTQDPDIQEICDEEVSDPDNYAVGTEYSFSYALTIEKEDGTIENYDENTMLSYYQSEDPDYDIVFSSEEECKEAVEKYKNAVMEEGDEVVENGEVFSLILEPQAAMTIMDQSTGEVKALVGGRGEKTASKTLNRATDTTRQPGSTFKVLAAYAPALDAGGMTLATVQDDAPYTYSNGTKVNNYDNTYRGFTTIRQAITNSINVVTVKTLTDITPQVGYDYLLNFGFTTLTDSDIVQALALGGITNGVTNLELTAAYATIANGGTYTEPIFYTKILDHDGNVLIDNTPETHTVLKETTAFLLTSAMEDVMTKGTGTTANFSGMATAGKSGTTTKNRDALFAGYTPYYTCVVWGGYDDNSQLSSTAYPKVLWKNVMSRIHEDLEEKEFEVPDGIVQAKVCKKSGKLAISGVCSNDQRGSMVETEYFEEGTEPTAKCDHHVSITVCSESGQLATDYCPETTTKVYITGGSSSSQDGKYMLSSEDNVKCTIHTKESKKKKKTDSEDEDDSSSTTIQGDTSSGSSDDTTSQDDAIKPDETTGETEEEDTNTE</sequence>
<evidence type="ECO:0000313" key="30">
    <source>
        <dbReference type="EMBL" id="SDB30733.1"/>
    </source>
</evidence>
<feature type="domain" description="Glycosyl transferase family 51" evidence="29">
    <location>
        <begin position="83"/>
        <end position="266"/>
    </location>
</feature>
<dbReference type="FunFam" id="1.10.3810.10:FF:000001">
    <property type="entry name" value="Penicillin-binding protein 1A"/>
    <property type="match status" value="1"/>
</dbReference>
<evidence type="ECO:0000256" key="12">
    <source>
        <dbReference type="ARBA" id="ARBA00022679"/>
    </source>
</evidence>
<keyword evidence="20" id="KW-0046">Antibiotic resistance</keyword>
<dbReference type="NCBIfam" id="TIGR02074">
    <property type="entry name" value="PBP_1a_fam"/>
    <property type="match status" value="1"/>
</dbReference>
<dbReference type="InterPro" id="IPR050396">
    <property type="entry name" value="Glycosyltr_51/Transpeptidase"/>
</dbReference>
<evidence type="ECO:0000256" key="7">
    <source>
        <dbReference type="ARBA" id="ARBA00018638"/>
    </source>
</evidence>
<dbReference type="PANTHER" id="PTHR32282">
    <property type="entry name" value="BINDING PROTEIN TRANSPEPTIDASE, PUTATIVE-RELATED"/>
    <property type="match status" value="1"/>
</dbReference>
<evidence type="ECO:0000256" key="26">
    <source>
        <dbReference type="ARBA" id="ARBA00060592"/>
    </source>
</evidence>
<dbReference type="GO" id="GO:0009252">
    <property type="term" value="P:peptidoglycan biosynthetic process"/>
    <property type="evidence" value="ECO:0007669"/>
    <property type="project" value="UniProtKB-UniPathway"/>
</dbReference>
<evidence type="ECO:0000256" key="15">
    <source>
        <dbReference type="ARBA" id="ARBA00022960"/>
    </source>
</evidence>
<dbReference type="GO" id="GO:0008955">
    <property type="term" value="F:peptidoglycan glycosyltransferase activity"/>
    <property type="evidence" value="ECO:0007669"/>
    <property type="project" value="UniProtKB-EC"/>
</dbReference>
<dbReference type="Pfam" id="PF00912">
    <property type="entry name" value="Transgly"/>
    <property type="match status" value="1"/>
</dbReference>
<dbReference type="InterPro" id="IPR001264">
    <property type="entry name" value="Glyco_trans_51"/>
</dbReference>
<organism evidence="30 31">
    <name type="scientific">Eubacterium oxidoreducens</name>
    <dbReference type="NCBI Taxonomy" id="1732"/>
    <lineage>
        <taxon>Bacteria</taxon>
        <taxon>Bacillati</taxon>
        <taxon>Bacillota</taxon>
        <taxon>Clostridia</taxon>
        <taxon>Eubacteriales</taxon>
        <taxon>Eubacteriaceae</taxon>
        <taxon>Eubacterium</taxon>
    </lineage>
</organism>
<dbReference type="SUPFAM" id="SSF56601">
    <property type="entry name" value="beta-lactamase/transpeptidase-like"/>
    <property type="match status" value="1"/>
</dbReference>
<evidence type="ECO:0000256" key="9">
    <source>
        <dbReference type="ARBA" id="ARBA00022645"/>
    </source>
</evidence>
<dbReference type="RefSeq" id="WP_090174474.1">
    <property type="nucleotide sequence ID" value="NZ_FMXR01000018.1"/>
</dbReference>
<dbReference type="Gene3D" id="3.40.710.10">
    <property type="entry name" value="DD-peptidase/beta-lactamase superfamily"/>
    <property type="match status" value="1"/>
</dbReference>
<feature type="compositionally biased region" description="Acidic residues" evidence="27">
    <location>
        <begin position="878"/>
        <end position="890"/>
    </location>
</feature>
<evidence type="ECO:0000259" key="28">
    <source>
        <dbReference type="Pfam" id="PF00905"/>
    </source>
</evidence>
<evidence type="ECO:0000256" key="2">
    <source>
        <dbReference type="ARBA" id="ARBA00004401"/>
    </source>
</evidence>
<name>A0A1G6CD13_EUBOX</name>
<evidence type="ECO:0000256" key="27">
    <source>
        <dbReference type="SAM" id="MobiDB-lite"/>
    </source>
</evidence>
<dbReference type="OrthoDB" id="9766909at2"/>
<dbReference type="GO" id="GO:0008658">
    <property type="term" value="F:penicillin binding"/>
    <property type="evidence" value="ECO:0007669"/>
    <property type="project" value="InterPro"/>
</dbReference>
<evidence type="ECO:0000256" key="10">
    <source>
        <dbReference type="ARBA" id="ARBA00022670"/>
    </source>
</evidence>
<evidence type="ECO:0000256" key="18">
    <source>
        <dbReference type="ARBA" id="ARBA00022989"/>
    </source>
</evidence>
<proteinExistence type="inferred from homology"/>
<feature type="compositionally biased region" description="Low complexity" evidence="27">
    <location>
        <begin position="850"/>
        <end position="870"/>
    </location>
</feature>
<keyword evidence="9" id="KW-0121">Carboxypeptidase</keyword>
<evidence type="ECO:0000256" key="13">
    <source>
        <dbReference type="ARBA" id="ARBA00022692"/>
    </source>
</evidence>
<dbReference type="GO" id="GO:0005886">
    <property type="term" value="C:plasma membrane"/>
    <property type="evidence" value="ECO:0007669"/>
    <property type="project" value="UniProtKB-SubCell"/>
</dbReference>
<evidence type="ECO:0000256" key="14">
    <source>
        <dbReference type="ARBA" id="ARBA00022801"/>
    </source>
</evidence>
<feature type="region of interest" description="Disordered" evidence="27">
    <location>
        <begin position="832"/>
        <end position="890"/>
    </location>
</feature>
<keyword evidence="12" id="KW-0808">Transferase</keyword>
<dbReference type="GO" id="GO:0071555">
    <property type="term" value="P:cell wall organization"/>
    <property type="evidence" value="ECO:0007669"/>
    <property type="project" value="UniProtKB-KW"/>
</dbReference>
<dbReference type="PANTHER" id="PTHR32282:SF33">
    <property type="entry name" value="PEPTIDOGLYCAN GLYCOSYLTRANSFERASE"/>
    <property type="match status" value="1"/>
</dbReference>
<keyword evidence="10" id="KW-0645">Protease</keyword>
<keyword evidence="13" id="KW-0812">Transmembrane</keyword>
<evidence type="ECO:0000256" key="1">
    <source>
        <dbReference type="ARBA" id="ARBA00002624"/>
    </source>
</evidence>
<keyword evidence="8" id="KW-1003">Cell membrane</keyword>
<keyword evidence="31" id="KW-1185">Reference proteome</keyword>
<evidence type="ECO:0000256" key="21">
    <source>
        <dbReference type="ARBA" id="ARBA00023268"/>
    </source>
</evidence>
<feature type="domain" description="Penicillin-binding protein transpeptidase" evidence="28">
    <location>
        <begin position="448"/>
        <end position="688"/>
    </location>
</feature>
<dbReference type="EC" id="2.4.99.28" evidence="24"/>
<reference evidence="30 31" key="1">
    <citation type="submission" date="2016-10" db="EMBL/GenBank/DDBJ databases">
        <authorList>
            <person name="de Groot N.N."/>
        </authorList>
    </citation>
    <scope>NUCLEOTIDE SEQUENCE [LARGE SCALE GENOMIC DNA]</scope>
    <source>
        <strain evidence="30 31">DSM 3217</strain>
    </source>
</reference>
<dbReference type="GO" id="GO:0008360">
    <property type="term" value="P:regulation of cell shape"/>
    <property type="evidence" value="ECO:0007669"/>
    <property type="project" value="UniProtKB-KW"/>
</dbReference>
<evidence type="ECO:0000256" key="23">
    <source>
        <dbReference type="ARBA" id="ARBA00034000"/>
    </source>
</evidence>
<comment type="subcellular location">
    <subcellularLocation>
        <location evidence="2">Cell membrane</location>
        <topology evidence="2">Single-pass type II membrane protein</topology>
    </subcellularLocation>
</comment>
<dbReference type="InterPro" id="IPR036950">
    <property type="entry name" value="PBP_transglycosylase"/>
</dbReference>
<comment type="catalytic activity">
    <reaction evidence="23">
        <text>Preferential cleavage: (Ac)2-L-Lys-D-Ala-|-D-Ala. Also transpeptidation of peptidyl-alanyl moieties that are N-acyl substituents of D-alanine.</text>
        <dbReference type="EC" id="3.4.16.4"/>
    </reaction>
</comment>
<evidence type="ECO:0000256" key="19">
    <source>
        <dbReference type="ARBA" id="ARBA00023136"/>
    </source>
</evidence>
<dbReference type="InterPro" id="IPR001460">
    <property type="entry name" value="PCN-bd_Tpept"/>
</dbReference>
<dbReference type="AlphaFoldDB" id="A0A1G6CD13"/>
<keyword evidence="19" id="KW-0472">Membrane</keyword>
<comment type="similarity">
    <text evidence="5">In the N-terminal section; belongs to the glycosyltransferase 51 family.</text>
</comment>
<evidence type="ECO:0000256" key="16">
    <source>
        <dbReference type="ARBA" id="ARBA00022968"/>
    </source>
</evidence>
<dbReference type="InterPro" id="IPR023346">
    <property type="entry name" value="Lysozyme-like_dom_sf"/>
</dbReference>
<evidence type="ECO:0000259" key="29">
    <source>
        <dbReference type="Pfam" id="PF00912"/>
    </source>
</evidence>
<keyword evidence="21" id="KW-0511">Multifunctional enzyme</keyword>
<comment type="pathway">
    <text evidence="3">Cell wall biogenesis; peptidoglycan biosynthesis.</text>
</comment>
<comment type="similarity">
    <text evidence="4">In the C-terminal section; belongs to the transpeptidase family.</text>
</comment>
<dbReference type="InterPro" id="IPR012338">
    <property type="entry name" value="Beta-lactam/transpept-like"/>
</dbReference>
<keyword evidence="18" id="KW-1133">Transmembrane helix</keyword>
<evidence type="ECO:0000256" key="8">
    <source>
        <dbReference type="ARBA" id="ARBA00022475"/>
    </source>
</evidence>
<dbReference type="Proteomes" id="UP000199228">
    <property type="component" value="Unassembled WGS sequence"/>
</dbReference>
<evidence type="ECO:0000313" key="31">
    <source>
        <dbReference type="Proteomes" id="UP000199228"/>
    </source>
</evidence>
<keyword evidence="15" id="KW-0133">Cell shape</keyword>
<dbReference type="GO" id="GO:0006508">
    <property type="term" value="P:proteolysis"/>
    <property type="evidence" value="ECO:0007669"/>
    <property type="project" value="UniProtKB-KW"/>
</dbReference>
<evidence type="ECO:0000256" key="17">
    <source>
        <dbReference type="ARBA" id="ARBA00022984"/>
    </source>
</evidence>
<comment type="function">
    <text evidence="1">Cell wall formation. Synthesis of cross-linked peptidoglycan from the lipid intermediates. The enzyme has a penicillin-insensitive transglycosylase N-terminal domain (formation of linear glycan strands) and a penicillin-sensitive transpeptidase C-terminal domain (cross-linking of the peptide subunits).</text>
</comment>
<dbReference type="Pfam" id="PF00905">
    <property type="entry name" value="Transpeptidase"/>
    <property type="match status" value="1"/>
</dbReference>
<evidence type="ECO:0000256" key="25">
    <source>
        <dbReference type="ARBA" id="ARBA00049902"/>
    </source>
</evidence>
<dbReference type="SUPFAM" id="SSF53955">
    <property type="entry name" value="Lysozyme-like"/>
    <property type="match status" value="1"/>
</dbReference>
<dbReference type="UniPathway" id="UPA00219"/>
<evidence type="ECO:0000256" key="20">
    <source>
        <dbReference type="ARBA" id="ARBA00023251"/>
    </source>
</evidence>
<dbReference type="GO" id="GO:0046677">
    <property type="term" value="P:response to antibiotic"/>
    <property type="evidence" value="ECO:0007669"/>
    <property type="project" value="UniProtKB-KW"/>
</dbReference>
<comment type="catalytic activity">
    <reaction evidence="25">
        <text>[GlcNAc-(1-&gt;4)-Mur2Ac(oyl-L-Ala-gamma-D-Glu-L-Lys-D-Ala-D-Ala)](n)-di-trans,octa-cis-undecaprenyl diphosphate + beta-D-GlcNAc-(1-&gt;4)-Mur2Ac(oyl-L-Ala-gamma-D-Glu-L-Lys-D-Ala-D-Ala)-di-trans,octa-cis-undecaprenyl diphosphate = [GlcNAc-(1-&gt;4)-Mur2Ac(oyl-L-Ala-gamma-D-Glu-L-Lys-D-Ala-D-Ala)](n+1)-di-trans,octa-cis-undecaprenyl diphosphate + di-trans,octa-cis-undecaprenyl diphosphate + H(+)</text>
        <dbReference type="Rhea" id="RHEA:23708"/>
        <dbReference type="Rhea" id="RHEA-COMP:9602"/>
        <dbReference type="Rhea" id="RHEA-COMP:9603"/>
        <dbReference type="ChEBI" id="CHEBI:15378"/>
        <dbReference type="ChEBI" id="CHEBI:58405"/>
        <dbReference type="ChEBI" id="CHEBI:60033"/>
        <dbReference type="ChEBI" id="CHEBI:78435"/>
        <dbReference type="EC" id="2.4.99.28"/>
    </reaction>
</comment>
<dbReference type="EC" id="3.4.16.4" evidence="6"/>
<keyword evidence="11" id="KW-0328">Glycosyltransferase</keyword>
<evidence type="ECO:0000256" key="22">
    <source>
        <dbReference type="ARBA" id="ARBA00023316"/>
    </source>
</evidence>
<accession>A0A1G6CD13</accession>
<dbReference type="Gene3D" id="1.10.3810.10">
    <property type="entry name" value="Biosynthetic peptidoglycan transglycosylase-like"/>
    <property type="match status" value="1"/>
</dbReference>
<evidence type="ECO:0000256" key="3">
    <source>
        <dbReference type="ARBA" id="ARBA00004752"/>
    </source>
</evidence>
<evidence type="ECO:0000256" key="5">
    <source>
        <dbReference type="ARBA" id="ARBA00007739"/>
    </source>
</evidence>
<evidence type="ECO:0000256" key="6">
    <source>
        <dbReference type="ARBA" id="ARBA00012448"/>
    </source>
</evidence>
<keyword evidence="14" id="KW-0378">Hydrolase</keyword>
<evidence type="ECO:0000256" key="4">
    <source>
        <dbReference type="ARBA" id="ARBA00007090"/>
    </source>
</evidence>
<keyword evidence="17" id="KW-0573">Peptidoglycan synthesis</keyword>
<dbReference type="STRING" id="1732.SAMN02910417_02274"/>
<keyword evidence="22" id="KW-0961">Cell wall biogenesis/degradation</keyword>
<dbReference type="GO" id="GO:0009002">
    <property type="term" value="F:serine-type D-Ala-D-Ala carboxypeptidase activity"/>
    <property type="evidence" value="ECO:0007669"/>
    <property type="project" value="UniProtKB-EC"/>
</dbReference>
<comment type="pathway">
    <text evidence="26">Glycan biosynthesis.</text>
</comment>
<dbReference type="EMBL" id="FMXR01000018">
    <property type="protein sequence ID" value="SDB30733.1"/>
    <property type="molecule type" value="Genomic_DNA"/>
</dbReference>
<protein>
    <recommendedName>
        <fullName evidence="7">Penicillin-binding protein 1A</fullName>
        <ecNumber evidence="24">2.4.99.28</ecNumber>
        <ecNumber evidence="6">3.4.16.4</ecNumber>
    </recommendedName>
</protein>
<evidence type="ECO:0000256" key="11">
    <source>
        <dbReference type="ARBA" id="ARBA00022676"/>
    </source>
</evidence>
<evidence type="ECO:0000256" key="24">
    <source>
        <dbReference type="ARBA" id="ARBA00044770"/>
    </source>
</evidence>
<gene>
    <name evidence="30" type="ORF">SAMN02910417_02274</name>
</gene>